<dbReference type="KEGG" id="pda:103705220"/>
<dbReference type="AlphaFoldDB" id="A0A8B7BX09"/>
<organism evidence="1 2">
    <name type="scientific">Phoenix dactylifera</name>
    <name type="common">Date palm</name>
    <dbReference type="NCBI Taxonomy" id="42345"/>
    <lineage>
        <taxon>Eukaryota</taxon>
        <taxon>Viridiplantae</taxon>
        <taxon>Streptophyta</taxon>
        <taxon>Embryophyta</taxon>
        <taxon>Tracheophyta</taxon>
        <taxon>Spermatophyta</taxon>
        <taxon>Magnoliopsida</taxon>
        <taxon>Liliopsida</taxon>
        <taxon>Arecaceae</taxon>
        <taxon>Coryphoideae</taxon>
        <taxon>Phoeniceae</taxon>
        <taxon>Phoenix</taxon>
    </lineage>
</organism>
<sequence length="204" mass="23125">MKAAMEEVAKKLTLWHTRTFRPMFTHDELEPIMLAAGFVPLPLYEAAAPGGGGTAWKEYKYRAAAEGEMLPRPRLPYPRIDGLHLMAYKAFFLALEFYLGAHLVPELFHVRTMSLTKAQDGDIDRTYRPMRECEMELEGEWILAYRDGTLDSFTKMICSKDEEDGSISEKGLKKMNSYDDSNSPASLMNFVAWKDLLPSTDIAG</sequence>
<dbReference type="OrthoDB" id="767245at2759"/>
<dbReference type="GeneID" id="103705220"/>
<keyword evidence="1" id="KW-1185">Reference proteome</keyword>
<gene>
    <name evidence="2" type="primary">LOC103705220</name>
</gene>
<evidence type="ECO:0000313" key="2">
    <source>
        <dbReference type="RefSeq" id="XP_008787077.3"/>
    </source>
</evidence>
<reference evidence="2" key="2">
    <citation type="submission" date="2025-08" db="UniProtKB">
        <authorList>
            <consortium name="RefSeq"/>
        </authorList>
    </citation>
    <scope>IDENTIFICATION</scope>
    <source>
        <tissue evidence="2">Young leaves</tissue>
    </source>
</reference>
<dbReference type="Proteomes" id="UP000228380">
    <property type="component" value="Chromosome 11"/>
</dbReference>
<dbReference type="RefSeq" id="XP_008787077.3">
    <property type="nucleotide sequence ID" value="XM_008788855.3"/>
</dbReference>
<reference evidence="1" key="1">
    <citation type="journal article" date="2019" name="Nat. Commun.">
        <title>Genome-wide association mapping of date palm fruit traits.</title>
        <authorList>
            <person name="Hazzouri K.M."/>
            <person name="Gros-Balthazard M."/>
            <person name="Flowers J.M."/>
            <person name="Copetti D."/>
            <person name="Lemansour A."/>
            <person name="Lebrun M."/>
            <person name="Masmoudi K."/>
            <person name="Ferrand S."/>
            <person name="Dhar M.I."/>
            <person name="Fresquez Z.A."/>
            <person name="Rosas U."/>
            <person name="Zhang J."/>
            <person name="Talag J."/>
            <person name="Lee S."/>
            <person name="Kudrna D."/>
            <person name="Powell R.F."/>
            <person name="Leitch I.J."/>
            <person name="Krueger R.R."/>
            <person name="Wing R.A."/>
            <person name="Amiri K.M.A."/>
            <person name="Purugganan M.D."/>
        </authorList>
    </citation>
    <scope>NUCLEOTIDE SEQUENCE [LARGE SCALE GENOMIC DNA]</scope>
    <source>
        <strain evidence="1">cv. Khalas</strain>
    </source>
</reference>
<evidence type="ECO:0000313" key="1">
    <source>
        <dbReference type="Proteomes" id="UP000228380"/>
    </source>
</evidence>
<proteinExistence type="predicted"/>
<name>A0A8B7BX09_PHODC</name>
<accession>A0A8B7BX09</accession>
<protein>
    <submittedName>
        <fullName evidence="2">Uncharacterized protein LOC103705220</fullName>
    </submittedName>
</protein>